<dbReference type="EMBL" id="FLOB01000006">
    <property type="protein sequence ID" value="SBS33291.1"/>
    <property type="molecule type" value="Genomic_DNA"/>
</dbReference>
<keyword evidence="3" id="KW-1185">Reference proteome</keyword>
<dbReference type="GO" id="GO:0004803">
    <property type="term" value="F:transposase activity"/>
    <property type="evidence" value="ECO:0007669"/>
    <property type="project" value="InterPro"/>
</dbReference>
<dbReference type="Proteomes" id="UP000092544">
    <property type="component" value="Unassembled WGS sequence"/>
</dbReference>
<evidence type="ECO:0000313" key="2">
    <source>
        <dbReference type="EMBL" id="SBS33291.1"/>
    </source>
</evidence>
<dbReference type="PANTHER" id="PTHR33055:SF3">
    <property type="entry name" value="PUTATIVE TRANSPOSASE FOR IS117-RELATED"/>
    <property type="match status" value="1"/>
</dbReference>
<proteinExistence type="predicted"/>
<sequence>MMAPQFVAPYRKNEKNDRNDAEAICETAGRPNMRFIPIKDEEQQAILTIHRARTLLVGERTALVNQIRGFLTEFGVVLPQGRNQIRAQLPALLDEGELALPHLLRSVLADQYQRLCELDHVIEGYDHQIESLARTDERAKRLMKVEGMKEPSD</sequence>
<feature type="domain" description="Transposase IS110-like N-terminal" evidence="1">
    <location>
        <begin position="8"/>
        <end position="74"/>
    </location>
</feature>
<organism evidence="2 3">
    <name type="scientific">Marinomonas spartinae</name>
    <dbReference type="NCBI Taxonomy" id="1792290"/>
    <lineage>
        <taxon>Bacteria</taxon>
        <taxon>Pseudomonadati</taxon>
        <taxon>Pseudomonadota</taxon>
        <taxon>Gammaproteobacteria</taxon>
        <taxon>Oceanospirillales</taxon>
        <taxon>Oceanospirillaceae</taxon>
        <taxon>Marinomonas</taxon>
    </lineage>
</organism>
<reference evidence="2 3" key="1">
    <citation type="submission" date="2016-06" db="EMBL/GenBank/DDBJ databases">
        <authorList>
            <person name="Kjaerup R.B."/>
            <person name="Dalgaard T.S."/>
            <person name="Juul-Madsen H.R."/>
        </authorList>
    </citation>
    <scope>NUCLEOTIDE SEQUENCE [LARGE SCALE GENOMIC DNA]</scope>
    <source>
        <strain evidence="2 3">CECT 8886</strain>
    </source>
</reference>
<dbReference type="InterPro" id="IPR047650">
    <property type="entry name" value="Transpos_IS110"/>
</dbReference>
<dbReference type="PANTHER" id="PTHR33055">
    <property type="entry name" value="TRANSPOSASE FOR INSERTION SEQUENCE ELEMENT IS1111A"/>
    <property type="match status" value="1"/>
</dbReference>
<dbReference type="GO" id="GO:0003677">
    <property type="term" value="F:DNA binding"/>
    <property type="evidence" value="ECO:0007669"/>
    <property type="project" value="InterPro"/>
</dbReference>
<gene>
    <name evidence="2" type="ORF">MSP8886_02707</name>
</gene>
<accession>A0A1A8TIT0</accession>
<dbReference type="InterPro" id="IPR002525">
    <property type="entry name" value="Transp_IS110-like_N"/>
</dbReference>
<dbReference type="AlphaFoldDB" id="A0A1A8TIT0"/>
<dbReference type="GO" id="GO:0006313">
    <property type="term" value="P:DNA transposition"/>
    <property type="evidence" value="ECO:0007669"/>
    <property type="project" value="InterPro"/>
</dbReference>
<evidence type="ECO:0000313" key="3">
    <source>
        <dbReference type="Proteomes" id="UP000092544"/>
    </source>
</evidence>
<name>A0A1A8TIT0_9GAMM</name>
<dbReference type="Pfam" id="PF01548">
    <property type="entry name" value="DEDD_Tnp_IS110"/>
    <property type="match status" value="1"/>
</dbReference>
<protein>
    <submittedName>
        <fullName evidence="2">Transposase</fullName>
    </submittedName>
</protein>
<evidence type="ECO:0000259" key="1">
    <source>
        <dbReference type="Pfam" id="PF01548"/>
    </source>
</evidence>